<dbReference type="Proteomes" id="UP001597402">
    <property type="component" value="Unassembled WGS sequence"/>
</dbReference>
<gene>
    <name evidence="1" type="ORF">ACFSHS_15315</name>
</gene>
<evidence type="ECO:0000313" key="1">
    <source>
        <dbReference type="EMBL" id="MFD2092944.1"/>
    </source>
</evidence>
<keyword evidence="2" id="KW-1185">Reference proteome</keyword>
<sequence length="668" mass="73815">MLIQSICVHPKQHLGAGAMQQTSARLLYPLRNHMPRRLGAALPRLWNQSGKFHLHPGLSPADFTARLNERHVDYVVLDFGVRQGEDIELLVRGDSDMDKLQDLVTEWPLGAPIRIYTVSPRQNTAYYSPLVPRISAHRIAVFPPYVSEELLARAVADGDGATVLTPQDAFLGCAYRAAYMEAVCCAWSDTAARCDTCTAYQVQLARLSAAAGIPLPEPLTPQSLDQLLNAHGWRPPLDLLDRAAKWAPWILEAFPELECDEESRKPGLAVMFLRDLAFRNGWKQRILTTLAEHGFELLLVKDLDDESRGRAARMFRGGDWGAVNLKISGGPPACVIVAFDPNPQPVVGKVRASHPLSDNMNTITAKEMTRRLLKATLPKDEAYNPLHSTDNSHQAWTAIRLLLPDEEPKLRAKVADLRQSSAAAAAAAARGVQHLTPYGSAASAELVDWEGGKAVRRTFGPDAIQTMEHDIAVIRELGPFCPEIPKLLERGPDWIVVEYVEADVPDPKWPRPLPFWAIRQLSAFVKTCVANGFDPVGLRPRDNVILTSSGIRVVGFDTWQRCDPATRPERCRGLAGAAGGNGDVDAGPFTYDPWPMQFFPSIALGLRSFLYDPPALQRVKQALHLAPRYARWLGQDVGRRLVPLARGIGRRVLPKRARSVLRGAAFGR</sequence>
<proteinExistence type="predicted"/>
<organism evidence="1 2">
    <name type="scientific">Blastococcus deserti</name>
    <dbReference type="NCBI Taxonomy" id="2259033"/>
    <lineage>
        <taxon>Bacteria</taxon>
        <taxon>Bacillati</taxon>
        <taxon>Actinomycetota</taxon>
        <taxon>Actinomycetes</taxon>
        <taxon>Geodermatophilales</taxon>
        <taxon>Geodermatophilaceae</taxon>
        <taxon>Blastococcus</taxon>
    </lineage>
</organism>
<dbReference type="EMBL" id="JBHUHP010000015">
    <property type="protein sequence ID" value="MFD2092944.1"/>
    <property type="molecule type" value="Genomic_DNA"/>
</dbReference>
<accession>A0ABW4XFG3</accession>
<reference evidence="2" key="1">
    <citation type="journal article" date="2019" name="Int. J. Syst. Evol. Microbiol.">
        <title>The Global Catalogue of Microorganisms (GCM) 10K type strain sequencing project: providing services to taxonomists for standard genome sequencing and annotation.</title>
        <authorList>
            <consortium name="The Broad Institute Genomics Platform"/>
            <consortium name="The Broad Institute Genome Sequencing Center for Infectious Disease"/>
            <person name="Wu L."/>
            <person name="Ma J."/>
        </authorList>
    </citation>
    <scope>NUCLEOTIDE SEQUENCE [LARGE SCALE GENOMIC DNA]</scope>
    <source>
        <strain evidence="2">JCM 3338</strain>
    </source>
</reference>
<protein>
    <submittedName>
        <fullName evidence="1">Uncharacterized protein</fullName>
    </submittedName>
</protein>
<dbReference type="RefSeq" id="WP_376877814.1">
    <property type="nucleotide sequence ID" value="NZ_JBHUHP010000015.1"/>
</dbReference>
<evidence type="ECO:0000313" key="2">
    <source>
        <dbReference type="Proteomes" id="UP001597402"/>
    </source>
</evidence>
<name>A0ABW4XFG3_9ACTN</name>
<comment type="caution">
    <text evidence="1">The sequence shown here is derived from an EMBL/GenBank/DDBJ whole genome shotgun (WGS) entry which is preliminary data.</text>
</comment>